<accession>A0AAN7USP6</accession>
<proteinExistence type="predicted"/>
<dbReference type="AlphaFoldDB" id="A0AAN7USP6"/>
<sequence length="84" mass="9480">MHDPRSKGVEIEDVDVDMANFGDIKCHDVKMLGVKIQDTRNDRVDRKIWMDCMQVANVIFNSAVLGGVETTEIRVDETTERKGG</sequence>
<keyword evidence="2" id="KW-1185">Reference proteome</keyword>
<protein>
    <submittedName>
        <fullName evidence="1">Uncharacterized protein</fullName>
    </submittedName>
</protein>
<organism evidence="1 2">
    <name type="scientific">Xylaria bambusicola</name>
    <dbReference type="NCBI Taxonomy" id="326684"/>
    <lineage>
        <taxon>Eukaryota</taxon>
        <taxon>Fungi</taxon>
        <taxon>Dikarya</taxon>
        <taxon>Ascomycota</taxon>
        <taxon>Pezizomycotina</taxon>
        <taxon>Sordariomycetes</taxon>
        <taxon>Xylariomycetidae</taxon>
        <taxon>Xylariales</taxon>
        <taxon>Xylariaceae</taxon>
        <taxon>Xylaria</taxon>
    </lineage>
</organism>
<dbReference type="Proteomes" id="UP001305414">
    <property type="component" value="Unassembled WGS sequence"/>
</dbReference>
<comment type="caution">
    <text evidence="1">The sequence shown here is derived from an EMBL/GenBank/DDBJ whole genome shotgun (WGS) entry which is preliminary data.</text>
</comment>
<name>A0AAN7USP6_9PEZI</name>
<gene>
    <name evidence="1" type="ORF">RRF57_006776</name>
</gene>
<dbReference type="EMBL" id="JAWHQM010000018">
    <property type="protein sequence ID" value="KAK5631061.1"/>
    <property type="molecule type" value="Genomic_DNA"/>
</dbReference>
<evidence type="ECO:0000313" key="1">
    <source>
        <dbReference type="EMBL" id="KAK5631061.1"/>
    </source>
</evidence>
<evidence type="ECO:0000313" key="2">
    <source>
        <dbReference type="Proteomes" id="UP001305414"/>
    </source>
</evidence>
<reference evidence="1 2" key="1">
    <citation type="submission" date="2023-10" db="EMBL/GenBank/DDBJ databases">
        <title>Draft genome sequence of Xylaria bambusicola isolate GMP-LS, the root and basal stem rot pathogen of sugarcane in Indonesia.</title>
        <authorList>
            <person name="Selvaraj P."/>
            <person name="Muralishankar V."/>
            <person name="Muruganantham S."/>
            <person name="Sp S."/>
            <person name="Haryani S."/>
            <person name="Lau K.J.X."/>
            <person name="Naqvi N.I."/>
        </authorList>
    </citation>
    <scope>NUCLEOTIDE SEQUENCE [LARGE SCALE GENOMIC DNA]</scope>
    <source>
        <strain evidence="1">GMP-LS</strain>
    </source>
</reference>